<proteinExistence type="predicted"/>
<evidence type="ECO:0000259" key="3">
    <source>
        <dbReference type="PROSITE" id="PS51186"/>
    </source>
</evidence>
<dbReference type="AlphaFoldDB" id="Q2SJM2"/>
<dbReference type="Pfam" id="PF13673">
    <property type="entry name" value="Acetyltransf_10"/>
    <property type="match status" value="1"/>
</dbReference>
<sequence>MTTLKYTRITTWLENESELRAIRQQVFVEEQGVPPELEWDNKDENAVHFLVKDVEDRNLAVARLVRLSPEKAKFGRLAVLPEFRRQGIARSLLKFVIGYARSEGFNHLTLSANIDATSLYANEGFQALGSPHEEAGSLHQRMELTLGTAKVEAATALGQDERVYRIHAEPDYLEHLKSLTSQAKQSALILTWDLEKNVLDNPDVLDALSRLARSGRATQIKILLGAPKTPVAQSNQLLALARRLTSNIEIKMLNPELSFPEQVYVLIDDDGVLLRHHYEKWEGFCCYQDPGTVKRLKDEFMRLLQHSQVSQELRQFSL</sequence>
<keyword evidence="2" id="KW-0012">Acyltransferase</keyword>
<name>Q2SJM2_HAHCH</name>
<dbReference type="PANTHER" id="PTHR43877">
    <property type="entry name" value="AMINOALKYLPHOSPHONATE N-ACETYLTRANSFERASE-RELATED-RELATED"/>
    <property type="match status" value="1"/>
</dbReference>
<dbReference type="InterPro" id="IPR057691">
    <property type="entry name" value="DUF7931"/>
</dbReference>
<protein>
    <submittedName>
        <fullName evidence="4">Histone acetyltransferase HPA2/related acetyltransferase</fullName>
    </submittedName>
</protein>
<dbReference type="PROSITE" id="PS51186">
    <property type="entry name" value="GNAT"/>
    <property type="match status" value="1"/>
</dbReference>
<dbReference type="Gene3D" id="3.40.630.30">
    <property type="match status" value="1"/>
</dbReference>
<keyword evidence="1 4" id="KW-0808">Transferase</keyword>
<dbReference type="RefSeq" id="WP_011396221.1">
    <property type="nucleotide sequence ID" value="NC_007645.1"/>
</dbReference>
<evidence type="ECO:0000313" key="4">
    <source>
        <dbReference type="EMBL" id="ABC29152.1"/>
    </source>
</evidence>
<dbReference type="eggNOG" id="COG2153">
    <property type="taxonomic scope" value="Bacteria"/>
</dbReference>
<dbReference type="InterPro" id="IPR016181">
    <property type="entry name" value="Acyl_CoA_acyltransferase"/>
</dbReference>
<dbReference type="InterPro" id="IPR000182">
    <property type="entry name" value="GNAT_dom"/>
</dbReference>
<dbReference type="KEGG" id="hch:HCH_02329"/>
<dbReference type="InterPro" id="IPR050832">
    <property type="entry name" value="Bact_Acetyltransf"/>
</dbReference>
<reference evidence="4 5" key="1">
    <citation type="journal article" date="2005" name="Nucleic Acids Res.">
        <title>Genomic blueprint of Hahella chejuensis, a marine microbe producing an algicidal agent.</title>
        <authorList>
            <person name="Jeong H."/>
            <person name="Yim J.H."/>
            <person name="Lee C."/>
            <person name="Choi S.-H."/>
            <person name="Park Y.K."/>
            <person name="Yoon S.H."/>
            <person name="Hur C.-G."/>
            <person name="Kang H.-Y."/>
            <person name="Kim D."/>
            <person name="Lee H.H."/>
            <person name="Park K.H."/>
            <person name="Park S.-H."/>
            <person name="Park H.-S."/>
            <person name="Lee H.K."/>
            <person name="Oh T.K."/>
            <person name="Kim J.F."/>
        </authorList>
    </citation>
    <scope>NUCLEOTIDE SEQUENCE [LARGE SCALE GENOMIC DNA]</scope>
    <source>
        <strain evidence="4 5">KCTC 2396</strain>
    </source>
</reference>
<dbReference type="EMBL" id="CP000155">
    <property type="protein sequence ID" value="ABC29152.1"/>
    <property type="molecule type" value="Genomic_DNA"/>
</dbReference>
<evidence type="ECO:0000256" key="2">
    <source>
        <dbReference type="ARBA" id="ARBA00023315"/>
    </source>
</evidence>
<evidence type="ECO:0000313" key="5">
    <source>
        <dbReference type="Proteomes" id="UP000000238"/>
    </source>
</evidence>
<keyword evidence="5" id="KW-1185">Reference proteome</keyword>
<evidence type="ECO:0000256" key="1">
    <source>
        <dbReference type="ARBA" id="ARBA00022679"/>
    </source>
</evidence>
<dbReference type="GO" id="GO:0016747">
    <property type="term" value="F:acyltransferase activity, transferring groups other than amino-acyl groups"/>
    <property type="evidence" value="ECO:0007669"/>
    <property type="project" value="InterPro"/>
</dbReference>
<accession>Q2SJM2</accession>
<feature type="domain" description="N-acetyltransferase" evidence="3">
    <location>
        <begin position="4"/>
        <end position="147"/>
    </location>
</feature>
<dbReference type="SUPFAM" id="SSF56024">
    <property type="entry name" value="Phospholipase D/nuclease"/>
    <property type="match status" value="1"/>
</dbReference>
<dbReference type="Pfam" id="PF25559">
    <property type="entry name" value="DUF7931"/>
    <property type="match status" value="1"/>
</dbReference>
<gene>
    <name evidence="4" type="ordered locus">HCH_02329</name>
</gene>
<dbReference type="HOGENOM" id="CLU_075058_0_0_6"/>
<dbReference type="STRING" id="349521.HCH_02329"/>
<dbReference type="SUPFAM" id="SSF55729">
    <property type="entry name" value="Acyl-CoA N-acyltransferases (Nat)"/>
    <property type="match status" value="1"/>
</dbReference>
<organism evidence="4 5">
    <name type="scientific">Hahella chejuensis (strain KCTC 2396)</name>
    <dbReference type="NCBI Taxonomy" id="349521"/>
    <lineage>
        <taxon>Bacteria</taxon>
        <taxon>Pseudomonadati</taxon>
        <taxon>Pseudomonadota</taxon>
        <taxon>Gammaproteobacteria</taxon>
        <taxon>Oceanospirillales</taxon>
        <taxon>Hahellaceae</taxon>
        <taxon>Hahella</taxon>
    </lineage>
</organism>
<dbReference type="Proteomes" id="UP000000238">
    <property type="component" value="Chromosome"/>
</dbReference>
<dbReference type="CDD" id="cd04301">
    <property type="entry name" value="NAT_SF"/>
    <property type="match status" value="1"/>
</dbReference>